<organism evidence="1 2">
    <name type="scientific">Paramuricea clavata</name>
    <name type="common">Red gorgonian</name>
    <name type="synonym">Violescent sea-whip</name>
    <dbReference type="NCBI Taxonomy" id="317549"/>
    <lineage>
        <taxon>Eukaryota</taxon>
        <taxon>Metazoa</taxon>
        <taxon>Cnidaria</taxon>
        <taxon>Anthozoa</taxon>
        <taxon>Octocorallia</taxon>
        <taxon>Malacalcyonacea</taxon>
        <taxon>Plexauridae</taxon>
        <taxon>Paramuricea</taxon>
    </lineage>
</organism>
<accession>A0A7D9ISG7</accession>
<dbReference type="AlphaFoldDB" id="A0A7D9ISG7"/>
<proteinExistence type="predicted"/>
<dbReference type="OrthoDB" id="5946752at2759"/>
<evidence type="ECO:0000313" key="1">
    <source>
        <dbReference type="EMBL" id="CAB4015293.1"/>
    </source>
</evidence>
<reference evidence="1" key="1">
    <citation type="submission" date="2020-04" db="EMBL/GenBank/DDBJ databases">
        <authorList>
            <person name="Alioto T."/>
            <person name="Alioto T."/>
            <person name="Gomez Garrido J."/>
        </authorList>
    </citation>
    <scope>NUCLEOTIDE SEQUENCE</scope>
    <source>
        <strain evidence="1">A484AB</strain>
    </source>
</reference>
<comment type="caution">
    <text evidence="1">The sequence shown here is derived from an EMBL/GenBank/DDBJ whole genome shotgun (WGS) entry which is preliminary data.</text>
</comment>
<protein>
    <submittedName>
        <fullName evidence="1">Uncharacterized protein</fullName>
    </submittedName>
</protein>
<gene>
    <name evidence="1" type="ORF">PACLA_8A074956</name>
</gene>
<evidence type="ECO:0000313" key="2">
    <source>
        <dbReference type="Proteomes" id="UP001152795"/>
    </source>
</evidence>
<feature type="non-terminal residue" evidence="1">
    <location>
        <position position="1"/>
    </location>
</feature>
<dbReference type="EMBL" id="CACRXK020008662">
    <property type="protein sequence ID" value="CAB4015293.1"/>
    <property type="molecule type" value="Genomic_DNA"/>
</dbReference>
<dbReference type="Proteomes" id="UP001152795">
    <property type="component" value="Unassembled WGS sequence"/>
</dbReference>
<name>A0A7D9ISG7_PARCT</name>
<sequence length="491" mass="54651">ANSVVFHLGFSETEKLYILPCQAKFLTSAKCLTMQAFVKDILLLIKSHYFVIEFFEASNGISLLNVLRMNNYIIILIRMNNYYKEYKVTPLKRSNTKQFLNTFTYDSVLWKNEETYAIEDGLEGISEKESKLASYWNTPFTKICLGMSHNGERKWTTFDYAASSLYSVIADGQFRATTAGKATWKSLIAGSSLQYKCNREGFNVKFNGNSAMRIGIVANNEVNCDSCDSWLGFSTAYVNGDGVSSSNLESAPDEDEGKLSAGVMLPTAFEMYQTRANLKSSIRTGEYYDVYCDMTDIETCGGGGWTQVMKLDGNKNTFTYDSALWKNEETYAIQDGLEGISEKESKLASYWNTPFTKICLGMSHNGKRKWMTLNYAASSLYSVIADGKFRATTASKATWKSLIAGSSLQYNCKREGFNVKFNGNSAMRIGIVANNQGDCNSCNSWLGFSTASVNNDGGTWTNKMVCGNKADCCNPDNGSKTLITFGYILIQ</sequence>
<keyword evidence="2" id="KW-1185">Reference proteome</keyword>